<sequence>MWSFGTTMTMAKDKEPPQATPTQAPPPPSQPSPPPQSLQTTIPPLEPRSSILSQRSLKQLGLFFAGAGFLSLSTLITRRAVARKHMVTMPKFYNQSNRTVNKMQSDSSFIAFEALHLATLNVVGFGIMLTGGLAWAFDISSVDDLRRMARRHIGPTGGQTDEDAERQIEEWVAKLLMKNEQKGEEAKPSTKTDD</sequence>
<gene>
    <name evidence="1" type="ORF">F4820DRAFT_291239</name>
</gene>
<dbReference type="Proteomes" id="UP001497700">
    <property type="component" value="Unassembled WGS sequence"/>
</dbReference>
<dbReference type="EMBL" id="MU393425">
    <property type="protein sequence ID" value="KAI4870314.1"/>
    <property type="molecule type" value="Genomic_DNA"/>
</dbReference>
<proteinExistence type="predicted"/>
<evidence type="ECO:0000313" key="1">
    <source>
        <dbReference type="EMBL" id="KAI4870314.1"/>
    </source>
</evidence>
<accession>A0ACB9ZGK6</accession>
<protein>
    <submittedName>
        <fullName evidence="1">Uncharacterized protein</fullName>
    </submittedName>
</protein>
<reference evidence="1 2" key="1">
    <citation type="journal article" date="2022" name="New Phytol.">
        <title>Ecological generalism drives hyperdiversity of secondary metabolite gene clusters in xylarialean endophytes.</title>
        <authorList>
            <person name="Franco M.E.E."/>
            <person name="Wisecaver J.H."/>
            <person name="Arnold A.E."/>
            <person name="Ju Y.M."/>
            <person name="Slot J.C."/>
            <person name="Ahrendt S."/>
            <person name="Moore L.P."/>
            <person name="Eastman K.E."/>
            <person name="Scott K."/>
            <person name="Konkel Z."/>
            <person name="Mondo S.J."/>
            <person name="Kuo A."/>
            <person name="Hayes R.D."/>
            <person name="Haridas S."/>
            <person name="Andreopoulos B."/>
            <person name="Riley R."/>
            <person name="LaButti K."/>
            <person name="Pangilinan J."/>
            <person name="Lipzen A."/>
            <person name="Amirebrahimi M."/>
            <person name="Yan J."/>
            <person name="Adam C."/>
            <person name="Keymanesh K."/>
            <person name="Ng V."/>
            <person name="Louie K."/>
            <person name="Northen T."/>
            <person name="Drula E."/>
            <person name="Henrissat B."/>
            <person name="Hsieh H.M."/>
            <person name="Youens-Clark K."/>
            <person name="Lutzoni F."/>
            <person name="Miadlikowska J."/>
            <person name="Eastwood D.C."/>
            <person name="Hamelin R.C."/>
            <person name="Grigoriev I.V."/>
            <person name="U'Ren J.M."/>
        </authorList>
    </citation>
    <scope>NUCLEOTIDE SEQUENCE [LARGE SCALE GENOMIC DNA]</scope>
    <source>
        <strain evidence="1 2">CBS 119005</strain>
    </source>
</reference>
<keyword evidence="2" id="KW-1185">Reference proteome</keyword>
<comment type="caution">
    <text evidence="1">The sequence shown here is derived from an EMBL/GenBank/DDBJ whole genome shotgun (WGS) entry which is preliminary data.</text>
</comment>
<organism evidence="1 2">
    <name type="scientific">Hypoxylon rubiginosum</name>
    <dbReference type="NCBI Taxonomy" id="110542"/>
    <lineage>
        <taxon>Eukaryota</taxon>
        <taxon>Fungi</taxon>
        <taxon>Dikarya</taxon>
        <taxon>Ascomycota</taxon>
        <taxon>Pezizomycotina</taxon>
        <taxon>Sordariomycetes</taxon>
        <taxon>Xylariomycetidae</taxon>
        <taxon>Xylariales</taxon>
        <taxon>Hypoxylaceae</taxon>
        <taxon>Hypoxylon</taxon>
    </lineage>
</organism>
<evidence type="ECO:0000313" key="2">
    <source>
        <dbReference type="Proteomes" id="UP001497700"/>
    </source>
</evidence>
<name>A0ACB9ZGK6_9PEZI</name>